<name>A0A1T4K2P0_9FIRM</name>
<dbReference type="PANTHER" id="PTHR34448">
    <property type="entry name" value="AMINOPEPTIDASE"/>
    <property type="match status" value="1"/>
</dbReference>
<keyword evidence="2" id="KW-0031">Aminopeptidase</keyword>
<keyword evidence="2" id="KW-0645">Protease</keyword>
<dbReference type="EMBL" id="FUXA01000003">
    <property type="protein sequence ID" value="SJZ36720.1"/>
    <property type="molecule type" value="Genomic_DNA"/>
</dbReference>
<evidence type="ECO:0000313" key="2">
    <source>
        <dbReference type="EMBL" id="SJZ36720.1"/>
    </source>
</evidence>
<proteinExistence type="predicted"/>
<evidence type="ECO:0000313" key="3">
    <source>
        <dbReference type="Proteomes" id="UP000189857"/>
    </source>
</evidence>
<dbReference type="GO" id="GO:0046872">
    <property type="term" value="F:metal ion binding"/>
    <property type="evidence" value="ECO:0007669"/>
    <property type="project" value="UniProtKB-KW"/>
</dbReference>
<protein>
    <submittedName>
        <fullName evidence="2">Leucyl aminopeptidase (Aminopeptidase T)</fullName>
    </submittedName>
</protein>
<dbReference type="InterPro" id="IPR052170">
    <property type="entry name" value="M29_Exopeptidase"/>
</dbReference>
<accession>A0A1T4K2P0</accession>
<keyword evidence="3" id="KW-1185">Reference proteome</keyword>
<reference evidence="2 3" key="1">
    <citation type="submission" date="2017-02" db="EMBL/GenBank/DDBJ databases">
        <authorList>
            <person name="Peterson S.W."/>
        </authorList>
    </citation>
    <scope>NUCLEOTIDE SEQUENCE [LARGE SCALE GENOMIC DNA]</scope>
    <source>
        <strain evidence="2 3">ATCC 17233</strain>
    </source>
</reference>
<keyword evidence="2" id="KW-0378">Hydrolase</keyword>
<sequence length="665" mass="76567">MNNIPEELAERYDLSVERIRSLINESSDEYFAVVARYIMYVLEPDDKVSKRERNEKIFQEILPEKYENSFLNPEYAAEKLGRLGSTLSYLFSEIYTLPMLLADEKIFDVVILLELFLEIHTICEEKPVNIKAVEEALYYYNFDYAEELVRERTEDTLIPSENPAYKICMEADLTTEDYLYDYGEYIGDNERGISAYLAKQSQEKIDSIAATFVNGFRKGFVTMNVPFEGKKSVFVTYSIGQERIVRAAIKKFKEIGLDTIIGRYAVNRVNRRQIQRRGFTNISFNMQYDYDHRCDDALFLNKRFIERKLDVLKRVYEEYKEEASVYAGIAVIESFGENTVAPVTKDAAISYDDAQQELYIEYATRSGAITNEYLPGDKVSFTIIAFPVPDVHEKFEEVFEETVKLNTLDNDKYTKIHQHIIDALDLASYVKVEGRNGNCTDIRVEMRKLNDPMHESQFENCVADVNIPVGEVFTSPVLEGTNGMLHVSHVYLNGLLYKDLKMEFKDGCVASYTCKNFDDEEKNKAYIKENVLQNRETLPLGEFAIGTNTAAYKMGNKYDIMGKLPILIMEKTGPHFAVGDTCYRHSEDTRIFNPDGKEIVSKENSFSMKRNTEPDKAYFNCHTDITIPFDELGRIYAVYEDGSEVDIILDGKFVLPGTEELNEDL</sequence>
<dbReference type="GO" id="GO:0004177">
    <property type="term" value="F:aminopeptidase activity"/>
    <property type="evidence" value="ECO:0007669"/>
    <property type="project" value="UniProtKB-KW"/>
</dbReference>
<dbReference type="RefSeq" id="WP_242870149.1">
    <property type="nucleotide sequence ID" value="NZ_FMTO01000002.1"/>
</dbReference>
<dbReference type="PANTHER" id="PTHR34448:SF1">
    <property type="entry name" value="BLL6088 PROTEIN"/>
    <property type="match status" value="1"/>
</dbReference>
<dbReference type="Pfam" id="PF02073">
    <property type="entry name" value="Peptidase_M29"/>
    <property type="match status" value="1"/>
</dbReference>
<evidence type="ECO:0000256" key="1">
    <source>
        <dbReference type="ARBA" id="ARBA00022723"/>
    </source>
</evidence>
<keyword evidence="1" id="KW-0479">Metal-binding</keyword>
<dbReference type="GO" id="GO:0006508">
    <property type="term" value="P:proteolysis"/>
    <property type="evidence" value="ECO:0007669"/>
    <property type="project" value="InterPro"/>
</dbReference>
<dbReference type="InterPro" id="IPR000787">
    <property type="entry name" value="Peptidase_M29"/>
</dbReference>
<dbReference type="SUPFAM" id="SSF144052">
    <property type="entry name" value="Thermophilic metalloprotease-like"/>
    <property type="match status" value="1"/>
</dbReference>
<dbReference type="AlphaFoldDB" id="A0A1T4K2P0"/>
<gene>
    <name evidence="2" type="ORF">SAMN02745110_00125</name>
</gene>
<dbReference type="Proteomes" id="UP000189857">
    <property type="component" value="Unassembled WGS sequence"/>
</dbReference>
<organism evidence="2 3">
    <name type="scientific">Eubacterium ruminantium</name>
    <dbReference type="NCBI Taxonomy" id="42322"/>
    <lineage>
        <taxon>Bacteria</taxon>
        <taxon>Bacillati</taxon>
        <taxon>Bacillota</taxon>
        <taxon>Clostridia</taxon>
        <taxon>Eubacteriales</taxon>
        <taxon>Eubacteriaceae</taxon>
        <taxon>Eubacterium</taxon>
    </lineage>
</organism>